<organism evidence="1 2">
    <name type="scientific">Senna tora</name>
    <dbReference type="NCBI Taxonomy" id="362788"/>
    <lineage>
        <taxon>Eukaryota</taxon>
        <taxon>Viridiplantae</taxon>
        <taxon>Streptophyta</taxon>
        <taxon>Embryophyta</taxon>
        <taxon>Tracheophyta</taxon>
        <taxon>Spermatophyta</taxon>
        <taxon>Magnoliopsida</taxon>
        <taxon>eudicotyledons</taxon>
        <taxon>Gunneridae</taxon>
        <taxon>Pentapetalae</taxon>
        <taxon>rosids</taxon>
        <taxon>fabids</taxon>
        <taxon>Fabales</taxon>
        <taxon>Fabaceae</taxon>
        <taxon>Caesalpinioideae</taxon>
        <taxon>Cassia clade</taxon>
        <taxon>Senna</taxon>
    </lineage>
</organism>
<evidence type="ECO:0000313" key="1">
    <source>
        <dbReference type="EMBL" id="KAF7824739.1"/>
    </source>
</evidence>
<dbReference type="EMBL" id="JAAIUW010000007">
    <property type="protein sequence ID" value="KAF7824739.1"/>
    <property type="molecule type" value="Genomic_DNA"/>
</dbReference>
<sequence length="49" mass="5350">MSGHQPALGEQWRVTRYMEVTSYGNGKEGLEASTVSFPLSCLKLSGSMQ</sequence>
<reference evidence="1" key="1">
    <citation type="submission" date="2020-09" db="EMBL/GenBank/DDBJ databases">
        <title>Genome-Enabled Discovery of Anthraquinone Biosynthesis in Senna tora.</title>
        <authorList>
            <person name="Kang S.-H."/>
            <person name="Pandey R.P."/>
            <person name="Lee C.-M."/>
            <person name="Sim J.-S."/>
            <person name="Jeong J.-T."/>
            <person name="Choi B.-S."/>
            <person name="Jung M."/>
            <person name="Ginzburg D."/>
            <person name="Zhao K."/>
            <person name="Won S.Y."/>
            <person name="Oh T.-J."/>
            <person name="Yu Y."/>
            <person name="Kim N.-H."/>
            <person name="Lee O.R."/>
            <person name="Lee T.-H."/>
            <person name="Bashyal P."/>
            <person name="Kim T.-S."/>
            <person name="Lee W.-H."/>
            <person name="Kawkins C."/>
            <person name="Kim C.-K."/>
            <person name="Kim J.S."/>
            <person name="Ahn B.O."/>
            <person name="Rhee S.Y."/>
            <person name="Sohng J.K."/>
        </authorList>
    </citation>
    <scope>NUCLEOTIDE SEQUENCE</scope>
    <source>
        <tissue evidence="1">Leaf</tissue>
    </source>
</reference>
<comment type="caution">
    <text evidence="1">The sequence shown here is derived from an EMBL/GenBank/DDBJ whole genome shotgun (WGS) entry which is preliminary data.</text>
</comment>
<evidence type="ECO:0000313" key="2">
    <source>
        <dbReference type="Proteomes" id="UP000634136"/>
    </source>
</evidence>
<gene>
    <name evidence="1" type="ORF">G2W53_022883</name>
</gene>
<dbReference type="AlphaFoldDB" id="A0A834TNL9"/>
<name>A0A834TNL9_9FABA</name>
<accession>A0A834TNL9</accession>
<dbReference type="Proteomes" id="UP000634136">
    <property type="component" value="Unassembled WGS sequence"/>
</dbReference>
<proteinExistence type="predicted"/>
<protein>
    <submittedName>
        <fullName evidence="1">Uncharacterized protein</fullName>
    </submittedName>
</protein>
<keyword evidence="2" id="KW-1185">Reference proteome</keyword>